<dbReference type="GO" id="GO:0010507">
    <property type="term" value="P:negative regulation of autophagy"/>
    <property type="evidence" value="ECO:0007669"/>
    <property type="project" value="TreeGrafter"/>
</dbReference>
<dbReference type="InterPro" id="IPR048994">
    <property type="entry name" value="PH-GRAM_MTMR6-9"/>
</dbReference>
<dbReference type="InterPro" id="IPR011993">
    <property type="entry name" value="PH-like_dom_sf"/>
</dbReference>
<gene>
    <name evidence="3" type="ORF">ONB1V03_LOCUS13783</name>
</gene>
<dbReference type="Gene3D" id="2.30.29.30">
    <property type="entry name" value="Pleckstrin-homology domain (PH domain)/Phosphotyrosine-binding domain (PTB)"/>
    <property type="match status" value="1"/>
</dbReference>
<dbReference type="InterPro" id="IPR036322">
    <property type="entry name" value="WD40_repeat_dom_sf"/>
</dbReference>
<dbReference type="CDD" id="cd14536">
    <property type="entry name" value="PTP-MTMR9"/>
    <property type="match status" value="1"/>
</dbReference>
<dbReference type="GO" id="GO:0046856">
    <property type="term" value="P:phosphatidylinositol dephosphorylation"/>
    <property type="evidence" value="ECO:0007669"/>
    <property type="project" value="TreeGrafter"/>
</dbReference>
<dbReference type="AlphaFoldDB" id="A0A7R9MBX3"/>
<dbReference type="Pfam" id="PF21098">
    <property type="entry name" value="PH-GRAM_MTMR6-like"/>
    <property type="match status" value="1"/>
</dbReference>
<dbReference type="GO" id="GO:0005737">
    <property type="term" value="C:cytoplasm"/>
    <property type="evidence" value="ECO:0007669"/>
    <property type="project" value="TreeGrafter"/>
</dbReference>
<name>A0A7R9MBX3_9ACAR</name>
<dbReference type="InterPro" id="IPR001680">
    <property type="entry name" value="WD40_rpt"/>
</dbReference>
<dbReference type="SMART" id="SM00320">
    <property type="entry name" value="WD40"/>
    <property type="match status" value="3"/>
</dbReference>
<dbReference type="InterPro" id="IPR010569">
    <property type="entry name" value="Myotubularin-like_Pase_dom"/>
</dbReference>
<dbReference type="Pfam" id="PF00400">
    <property type="entry name" value="WD40"/>
    <property type="match status" value="1"/>
</dbReference>
<dbReference type="PROSITE" id="PS51339">
    <property type="entry name" value="PPASE_MYOTUBULARIN"/>
    <property type="match status" value="1"/>
</dbReference>
<keyword evidence="4" id="KW-1185">Reference proteome</keyword>
<accession>A0A7R9MBX3</accession>
<dbReference type="CDD" id="cd13211">
    <property type="entry name" value="PH-GRAM_MTMR9"/>
    <property type="match status" value="1"/>
</dbReference>
<dbReference type="EMBL" id="CAJPVJ010012466">
    <property type="protein sequence ID" value="CAG2174337.1"/>
    <property type="molecule type" value="Genomic_DNA"/>
</dbReference>
<evidence type="ECO:0000256" key="1">
    <source>
        <dbReference type="ARBA" id="ARBA00007471"/>
    </source>
</evidence>
<dbReference type="InterPro" id="IPR030564">
    <property type="entry name" value="Myotubularin"/>
</dbReference>
<evidence type="ECO:0000313" key="4">
    <source>
        <dbReference type="Proteomes" id="UP000728032"/>
    </source>
</evidence>
<dbReference type="SUPFAM" id="SSF50978">
    <property type="entry name" value="WD40 repeat-like"/>
    <property type="match status" value="1"/>
</dbReference>
<dbReference type="Pfam" id="PF06602">
    <property type="entry name" value="Myotub-related"/>
    <property type="match status" value="1"/>
</dbReference>
<evidence type="ECO:0000313" key="3">
    <source>
        <dbReference type="EMBL" id="CAD7657151.1"/>
    </source>
</evidence>
<dbReference type="GO" id="GO:0019903">
    <property type="term" value="F:protein phosphatase binding"/>
    <property type="evidence" value="ECO:0007669"/>
    <property type="project" value="TreeGrafter"/>
</dbReference>
<dbReference type="PANTHER" id="PTHR10807">
    <property type="entry name" value="MYOTUBULARIN-RELATED"/>
    <property type="match status" value="1"/>
</dbReference>
<dbReference type="PANTHER" id="PTHR10807:SF73">
    <property type="entry name" value="LD06050P"/>
    <property type="match status" value="1"/>
</dbReference>
<dbReference type="InterPro" id="IPR015943">
    <property type="entry name" value="WD40/YVTN_repeat-like_dom_sf"/>
</dbReference>
<dbReference type="InterPro" id="IPR029021">
    <property type="entry name" value="Prot-tyrosine_phosphatase-like"/>
</dbReference>
<sequence>MEFAELIKTPKLDAIRVAYPIDQSMEATLCITSHHLIVSSRSDTTQELWLLHSMVDIVERKPNVNSSGGTVVLKCKDFRIIELEINGWMEFNNVCNSMEWLSNLDDPRLLYPHFYRAMYDLVENGWNAFRIETEFSNLLMFSDDWRISYVNKDFAVCPSYPEAVIVPKPIDDDCLASIASFRCLGRFPVLSYFHRTAKTVLLRSGQPMVGTNSKRCKDDEKLINTVLGSGKRGYIIETRTQNLAQLARTKGGGFEPEVHYPLWRRVHKPIDRHSTLLDSLSKLIEACNDTKTSMDKWLSRLESCGWLTHIKDVLSSACLVAQCMDQELASVLVHGSEGMDSTLQVCSLTQVILNPDCRTVHGFEALIEREWLQAGHPFATRCKHSAYTIPSARTREQSPIFLVFLDCVYQIFNQFKCSFEFNEKFLIYIFEQTYGSQFGTFLGNCVKDRKDMNFAKKTASVLAVTLKASQHNDWCTHESYLLLWSLYKTSKSDEPSIIVETDSCGSVISSHPTQPSIYCLGALNGKISLLDTRNTENEMIFASVMAHQSRVSHIDWFEANKRSDLGQLVSSGLDGKVFIWRIHDKSISLENAFVILAQDMPRTIPIKGDKNEVEVGIVSMSFNCEDPNIFIIGTIGGAIFQCSLLSAKRVLNKSNPTIVTKQKSVEYKNPIAMSYASHRSHINVVQFSPVSRNIFFSCGSDSELRIYNILQTVPLVVIHTDVPLVSGQWSPLSPNIATVGADGKVYVFTINDTNVSNASFSFSMAENISAKSLVYDTFESNERIAVITSNNEIQFWDLSLTSQKNDRKHINDILRGMTSDESENP</sequence>
<dbReference type="Gene3D" id="2.130.10.10">
    <property type="entry name" value="YVTN repeat-like/Quinoprotein amine dehydrogenase"/>
    <property type="match status" value="2"/>
</dbReference>
<dbReference type="Proteomes" id="UP000728032">
    <property type="component" value="Unassembled WGS sequence"/>
</dbReference>
<dbReference type="OrthoDB" id="271628at2759"/>
<protein>
    <recommendedName>
        <fullName evidence="2">Myotubularin phosphatase domain-containing protein</fullName>
    </recommendedName>
</protein>
<proteinExistence type="inferred from homology"/>
<dbReference type="SUPFAM" id="SSF52799">
    <property type="entry name" value="(Phosphotyrosine protein) phosphatases II"/>
    <property type="match status" value="1"/>
</dbReference>
<reference evidence="3" key="1">
    <citation type="submission" date="2020-11" db="EMBL/GenBank/DDBJ databases">
        <authorList>
            <person name="Tran Van P."/>
        </authorList>
    </citation>
    <scope>NUCLEOTIDE SEQUENCE</scope>
</reference>
<dbReference type="SUPFAM" id="SSF50729">
    <property type="entry name" value="PH domain-like"/>
    <property type="match status" value="1"/>
</dbReference>
<evidence type="ECO:0000259" key="2">
    <source>
        <dbReference type="PROSITE" id="PS51339"/>
    </source>
</evidence>
<dbReference type="EMBL" id="OC927291">
    <property type="protein sequence ID" value="CAD7657151.1"/>
    <property type="molecule type" value="Genomic_DNA"/>
</dbReference>
<organism evidence="3">
    <name type="scientific">Oppiella nova</name>
    <dbReference type="NCBI Taxonomy" id="334625"/>
    <lineage>
        <taxon>Eukaryota</taxon>
        <taxon>Metazoa</taxon>
        <taxon>Ecdysozoa</taxon>
        <taxon>Arthropoda</taxon>
        <taxon>Chelicerata</taxon>
        <taxon>Arachnida</taxon>
        <taxon>Acari</taxon>
        <taxon>Acariformes</taxon>
        <taxon>Sarcoptiformes</taxon>
        <taxon>Oribatida</taxon>
        <taxon>Brachypylina</taxon>
        <taxon>Oppioidea</taxon>
        <taxon>Oppiidae</taxon>
        <taxon>Oppiella</taxon>
    </lineage>
</organism>
<feature type="domain" description="Myotubularin phosphatase" evidence="2">
    <location>
        <begin position="125"/>
        <end position="512"/>
    </location>
</feature>
<comment type="similarity">
    <text evidence="1">Belongs to the protein-tyrosine phosphatase family. Non-receptor class myotubularin subfamily.</text>
</comment>